<proteinExistence type="predicted"/>
<comment type="caution">
    <text evidence="1">The sequence shown here is derived from an EMBL/GenBank/DDBJ whole genome shotgun (WGS) entry which is preliminary data.</text>
</comment>
<evidence type="ECO:0000313" key="1">
    <source>
        <dbReference type="EMBL" id="NYD26056.1"/>
    </source>
</evidence>
<gene>
    <name evidence="1" type="ORF">BJ960_000859</name>
</gene>
<dbReference type="RefSeq" id="WP_185986393.1">
    <property type="nucleotide sequence ID" value="NZ_BAAALZ010000002.1"/>
</dbReference>
<reference evidence="1 2" key="1">
    <citation type="submission" date="2020-07" db="EMBL/GenBank/DDBJ databases">
        <title>Sequencing the genomes of 1000 actinobacteria strains.</title>
        <authorList>
            <person name="Klenk H.-P."/>
        </authorList>
    </citation>
    <scope>NUCLEOTIDE SEQUENCE [LARGE SCALE GENOMIC DNA]</scope>
    <source>
        <strain evidence="1 2">DSM 17380</strain>
    </source>
</reference>
<accession>A0A852R9R3</accession>
<sequence>MATGLDFYERREEYIGVSVSNPAVGADVVRALTAAHKRYEEYHGKSAADDAITVTADESGIFFEFRGTTGLTGTGGRE</sequence>
<evidence type="ECO:0000313" key="2">
    <source>
        <dbReference type="Proteomes" id="UP000586095"/>
    </source>
</evidence>
<dbReference type="EMBL" id="JACCBD010000001">
    <property type="protein sequence ID" value="NYD26056.1"/>
    <property type="molecule type" value="Genomic_DNA"/>
</dbReference>
<dbReference type="AlphaFoldDB" id="A0A852R9R3"/>
<dbReference type="Proteomes" id="UP000586095">
    <property type="component" value="Unassembled WGS sequence"/>
</dbReference>
<organism evidence="1 2">
    <name type="scientific">Leucobacter aridicollis</name>
    <dbReference type="NCBI Taxonomy" id="283878"/>
    <lineage>
        <taxon>Bacteria</taxon>
        <taxon>Bacillati</taxon>
        <taxon>Actinomycetota</taxon>
        <taxon>Actinomycetes</taxon>
        <taxon>Micrococcales</taxon>
        <taxon>Microbacteriaceae</taxon>
        <taxon>Leucobacter</taxon>
    </lineage>
</organism>
<keyword evidence="2" id="KW-1185">Reference proteome</keyword>
<name>A0A852R9R3_9MICO</name>
<protein>
    <submittedName>
        <fullName evidence="1">Uncharacterized protein</fullName>
    </submittedName>
</protein>